<keyword evidence="1" id="KW-1133">Transmembrane helix</keyword>
<keyword evidence="1" id="KW-0812">Transmembrane</keyword>
<name>A7N5G0_VIBC1</name>
<evidence type="ECO:0000313" key="2">
    <source>
        <dbReference type="EMBL" id="ABU73813.1"/>
    </source>
</evidence>
<sequence length="206" mass="22250">MQQNRSLVRSRSPKFAWDMPSIDCLISMYEGSFQTKWCETNEAGKNTMTTLLAISITTGILSGVWGWIAISLGLLSWAGFLGCTSYFASPTSGLKGLAESLITNMTGVFWAMVIIYGSTYVGMEIIGYVITAIVAFFMCIQAKQAWLAYIPGTFIGSCATFAADGNWQLVVPSLILGGVFGYLMKATGLWLHAKSAATSSLAEQVQ</sequence>
<dbReference type="PATRIC" id="fig|338187.36.peg.4788"/>
<dbReference type="EMBL" id="CP000790">
    <property type="protein sequence ID" value="ABU73813.1"/>
    <property type="molecule type" value="Genomic_DNA"/>
</dbReference>
<feature type="transmembrane region" description="Helical" evidence="1">
    <location>
        <begin position="64"/>
        <end position="88"/>
    </location>
</feature>
<feature type="transmembrane region" description="Helical" evidence="1">
    <location>
        <begin position="108"/>
        <end position="139"/>
    </location>
</feature>
<gene>
    <name evidence="2" type="ordered locus">VIBHAR_05920</name>
</gene>
<dbReference type="KEGG" id="vha:VIBHAR_05920"/>
<proteinExistence type="predicted"/>
<dbReference type="Proteomes" id="UP000008152">
    <property type="component" value="Chromosome II"/>
</dbReference>
<evidence type="ECO:0000313" key="3">
    <source>
        <dbReference type="Proteomes" id="UP000008152"/>
    </source>
</evidence>
<evidence type="ECO:0000256" key="1">
    <source>
        <dbReference type="SAM" id="Phobius"/>
    </source>
</evidence>
<protein>
    <recommendedName>
        <fullName evidence="4">DUF1097 domain-containing protein</fullName>
    </recommendedName>
</protein>
<dbReference type="Pfam" id="PF06496">
    <property type="entry name" value="DUF1097"/>
    <property type="match status" value="1"/>
</dbReference>
<evidence type="ECO:0008006" key="4">
    <source>
        <dbReference type="Google" id="ProtNLM"/>
    </source>
</evidence>
<dbReference type="InterPro" id="IPR009476">
    <property type="entry name" value="DUF1097"/>
</dbReference>
<dbReference type="AlphaFoldDB" id="A7N5G0"/>
<keyword evidence="1" id="KW-0472">Membrane</keyword>
<accession>A7N5G0</accession>
<organism evidence="2 3">
    <name type="scientific">Vibrio campbellii (strain ATCC BAA-1116)</name>
    <dbReference type="NCBI Taxonomy" id="2902295"/>
    <lineage>
        <taxon>Bacteria</taxon>
        <taxon>Pseudomonadati</taxon>
        <taxon>Pseudomonadota</taxon>
        <taxon>Gammaproteobacteria</taxon>
        <taxon>Vibrionales</taxon>
        <taxon>Vibrionaceae</taxon>
        <taxon>Vibrio</taxon>
    </lineage>
</organism>
<feature type="transmembrane region" description="Helical" evidence="1">
    <location>
        <begin position="169"/>
        <end position="191"/>
    </location>
</feature>
<reference evidence="2 3" key="1">
    <citation type="submission" date="2007-08" db="EMBL/GenBank/DDBJ databases">
        <authorList>
            <consortium name="The Vibrio harveyi Genome Sequencing Project"/>
            <person name="Bassler B."/>
            <person name="Clifton S.W."/>
            <person name="Fulton L."/>
            <person name="Delehaunty K."/>
            <person name="Fronick C."/>
            <person name="Harrison M."/>
            <person name="Markivic C."/>
            <person name="Fulton R."/>
            <person name="Tin-Wollam A.-M."/>
            <person name="Shah N."/>
            <person name="Pepin K."/>
            <person name="Nash W."/>
            <person name="Thiruvilangam P."/>
            <person name="Bhonagiri V."/>
            <person name="Waters C."/>
            <person name="Tu K.C."/>
            <person name="Irgon J."/>
            <person name="Wilson R.K."/>
        </authorList>
    </citation>
    <scope>NUCLEOTIDE SEQUENCE [LARGE SCALE GENOMIC DNA]</scope>
    <source>
        <strain evidence="3">ATCC BAA-1116 / BB120</strain>
    </source>
</reference>